<evidence type="ECO:0000313" key="2">
    <source>
        <dbReference type="Proteomes" id="UP000594263"/>
    </source>
</evidence>
<evidence type="ECO:0000313" key="1">
    <source>
        <dbReference type="EnsemblPlants" id="Kaladp0084s0015.1.v1.1"/>
    </source>
</evidence>
<organism evidence="1 2">
    <name type="scientific">Kalanchoe fedtschenkoi</name>
    <name type="common">Lavender scallops</name>
    <name type="synonym">South American air plant</name>
    <dbReference type="NCBI Taxonomy" id="63787"/>
    <lineage>
        <taxon>Eukaryota</taxon>
        <taxon>Viridiplantae</taxon>
        <taxon>Streptophyta</taxon>
        <taxon>Embryophyta</taxon>
        <taxon>Tracheophyta</taxon>
        <taxon>Spermatophyta</taxon>
        <taxon>Magnoliopsida</taxon>
        <taxon>eudicotyledons</taxon>
        <taxon>Gunneridae</taxon>
        <taxon>Pentapetalae</taxon>
        <taxon>Saxifragales</taxon>
        <taxon>Crassulaceae</taxon>
        <taxon>Kalanchoe</taxon>
    </lineage>
</organism>
<dbReference type="PANTHER" id="PTHR33384">
    <property type="entry name" value="EXPRESSED PROTEIN"/>
    <property type="match status" value="1"/>
</dbReference>
<dbReference type="Gramene" id="Kaladp0084s0015.1.v1.1">
    <property type="protein sequence ID" value="Kaladp0084s0015.1.v1.1"/>
    <property type="gene ID" value="Kaladp0084s0015.v1.1"/>
</dbReference>
<dbReference type="OMA" id="VQFVHQM"/>
<name>A0A7N0UTK7_KALFE</name>
<accession>A0A7N0UTK7</accession>
<dbReference type="PANTHER" id="PTHR33384:SF17">
    <property type="entry name" value="VQ DOMAIN-CONTAINING PROTEIN"/>
    <property type="match status" value="1"/>
</dbReference>
<proteinExistence type="predicted"/>
<dbReference type="Proteomes" id="UP000594263">
    <property type="component" value="Unplaced"/>
</dbReference>
<sequence length="112" mass="12128">MRGFGAKCSTPICPKPRRVSSTVPDILNPQKCSKHSGQLNFDGKSGIINIVTGKSGSDGNETLCTGCFPATYCSVSPPSRSDNPLIHDVHFIHQMQILSPFKHNKFSNKLGI</sequence>
<protein>
    <submittedName>
        <fullName evidence="1">Uncharacterized protein</fullName>
    </submittedName>
</protein>
<reference evidence="1" key="1">
    <citation type="submission" date="2021-01" db="UniProtKB">
        <authorList>
            <consortium name="EnsemblPlants"/>
        </authorList>
    </citation>
    <scope>IDENTIFICATION</scope>
</reference>
<keyword evidence="2" id="KW-1185">Reference proteome</keyword>
<dbReference type="EnsemblPlants" id="Kaladp0084s0015.1.v1.1">
    <property type="protein sequence ID" value="Kaladp0084s0015.1.v1.1"/>
    <property type="gene ID" value="Kaladp0084s0015.v1.1"/>
</dbReference>
<dbReference type="AlphaFoldDB" id="A0A7N0UTK7"/>